<dbReference type="InterPro" id="IPR039261">
    <property type="entry name" value="FNR_nucleotide-bd"/>
</dbReference>
<dbReference type="InterPro" id="IPR001094">
    <property type="entry name" value="Flavdoxin-like"/>
</dbReference>
<keyword evidence="2" id="KW-1133">Transmembrane helix</keyword>
<keyword evidence="1" id="KW-0285">Flavoprotein</keyword>
<dbReference type="InterPro" id="IPR029039">
    <property type="entry name" value="Flavoprotein-like_sf"/>
</dbReference>
<dbReference type="EMBL" id="BMIU01000033">
    <property type="protein sequence ID" value="GGF50096.1"/>
    <property type="molecule type" value="Genomic_DNA"/>
</dbReference>
<protein>
    <recommendedName>
        <fullName evidence="7">FAD-binding oxidoreductase</fullName>
    </recommendedName>
</protein>
<feature type="domain" description="Flavodoxin-like" evidence="3">
    <location>
        <begin position="331"/>
        <end position="470"/>
    </location>
</feature>
<dbReference type="SUPFAM" id="SSF52218">
    <property type="entry name" value="Flavoproteins"/>
    <property type="match status" value="1"/>
</dbReference>
<keyword evidence="2" id="KW-0812">Transmembrane</keyword>
<dbReference type="SUPFAM" id="SSF52343">
    <property type="entry name" value="Ferredoxin reductase-like, C-terminal NADP-linked domain"/>
    <property type="match status" value="1"/>
</dbReference>
<reference evidence="6" key="1">
    <citation type="journal article" date="2019" name="Int. J. Syst. Evol. Microbiol.">
        <title>The Global Catalogue of Microorganisms (GCM) 10K type strain sequencing project: providing services to taxonomists for standard genome sequencing and annotation.</title>
        <authorList>
            <consortium name="The Broad Institute Genomics Platform"/>
            <consortium name="The Broad Institute Genome Sequencing Center for Infectious Disease"/>
            <person name="Wu L."/>
            <person name="Ma J."/>
        </authorList>
    </citation>
    <scope>NUCLEOTIDE SEQUENCE [LARGE SCALE GENOMIC DNA]</scope>
    <source>
        <strain evidence="6">CGMCC 1.15407</strain>
    </source>
</reference>
<organism evidence="5 6">
    <name type="scientific">Echinicola rosea</name>
    <dbReference type="NCBI Taxonomy" id="1807691"/>
    <lineage>
        <taxon>Bacteria</taxon>
        <taxon>Pseudomonadati</taxon>
        <taxon>Bacteroidota</taxon>
        <taxon>Cytophagia</taxon>
        <taxon>Cytophagales</taxon>
        <taxon>Cyclobacteriaceae</taxon>
        <taxon>Echinicola</taxon>
    </lineage>
</organism>
<dbReference type="Gene3D" id="3.40.50.360">
    <property type="match status" value="1"/>
</dbReference>
<dbReference type="InterPro" id="IPR008254">
    <property type="entry name" value="Flavodoxin/NO_synth"/>
</dbReference>
<dbReference type="Gene3D" id="2.40.30.10">
    <property type="entry name" value="Translation factors"/>
    <property type="match status" value="1"/>
</dbReference>
<keyword evidence="6" id="KW-1185">Reference proteome</keyword>
<dbReference type="Proteomes" id="UP000647339">
    <property type="component" value="Unassembled WGS sequence"/>
</dbReference>
<dbReference type="InterPro" id="IPR001709">
    <property type="entry name" value="Flavoprot_Pyr_Nucl_cyt_Rdtase"/>
</dbReference>
<sequence length="725" mass="81663">MLAVSSFIFITLATVTGLILAFEPIDNQLKGYHIDGADNLSLATTLHPLKEKYAEILSLEVDGNGFISVSVIDEEGNMGDFYINPFTGEKIGDLIEKPALFEFATSLHRSLFLKSTGRLLVGLCAFFLLLITVTGIILIIKRQQGIRNFFASIIKEDFYQYYHVYLGRLTLVPILVITLTGTYLSLERFSLLPEAVMAAPEVDIDQLAETPEIAYRDFPIFQSIKLEEVRSVEFPFSPFVEDLYTISLKTKEINVNQLTGEVVASSPYPLVTIFSNLSLSLHTGQGSIWWSTVLGLSCLGILFFIFSGFKMTFKRRKSRLKNTFSKNNSEYIILVGSETGSTIQFAGQLQQKLIETGKSVYLAEMNSFSAFAKMKHLIVFTATYGQGEPPANARKFLSLFRQYPPQQPFHFSVVGFGSLAYPDFCQFAKDVNAALADCPQAQQQVPLFTINNRSWESFVQWVTTWNDSIQAALPLPLKKPAVKPVKKKLTFKVVDKTLAHENPDDTFLIKLQSTKRKKYISGDLLAIYPSKEDHERLYSVAVTREKHILLSIKRHEMGICSNYLNSLVPGDCVPGNIVKNPDFYFPKKGKRVILISTGTGIAPFLGMLEQNQNKVETHLFWGARTAQSFDLHAKLINSAMSEGTLTRFIPAYSRQDVSKVYVQHLIERESQLMAKTLREKGVIMICGSVAMQKAVISQLEQIVHAHHLKPLSYYQNKKQLRMDCY</sequence>
<dbReference type="Pfam" id="PF03929">
    <property type="entry name" value="PepSY_TM"/>
    <property type="match status" value="1"/>
</dbReference>
<keyword evidence="2" id="KW-0472">Membrane</keyword>
<dbReference type="SUPFAM" id="SSF63380">
    <property type="entry name" value="Riboflavin synthase domain-like"/>
    <property type="match status" value="1"/>
</dbReference>
<evidence type="ECO:0000313" key="6">
    <source>
        <dbReference type="Proteomes" id="UP000647339"/>
    </source>
</evidence>
<evidence type="ECO:0000313" key="5">
    <source>
        <dbReference type="EMBL" id="GGF50096.1"/>
    </source>
</evidence>
<evidence type="ECO:0000259" key="4">
    <source>
        <dbReference type="PROSITE" id="PS51384"/>
    </source>
</evidence>
<gene>
    <name evidence="5" type="ORF">GCM10011339_43310</name>
</gene>
<name>A0ABQ1VAV7_9BACT</name>
<dbReference type="PRINTS" id="PR00369">
    <property type="entry name" value="FLAVODOXIN"/>
</dbReference>
<dbReference type="PROSITE" id="PS50902">
    <property type="entry name" value="FLAVODOXIN_LIKE"/>
    <property type="match status" value="1"/>
</dbReference>
<evidence type="ECO:0008006" key="7">
    <source>
        <dbReference type="Google" id="ProtNLM"/>
    </source>
</evidence>
<feature type="domain" description="FAD-binding FR-type" evidence="4">
    <location>
        <begin position="486"/>
        <end position="586"/>
    </location>
</feature>
<feature type="transmembrane region" description="Helical" evidence="2">
    <location>
        <begin position="288"/>
        <end position="309"/>
    </location>
</feature>
<accession>A0ABQ1VAV7</accession>
<dbReference type="InterPro" id="IPR017927">
    <property type="entry name" value="FAD-bd_FR_type"/>
</dbReference>
<dbReference type="InterPro" id="IPR017938">
    <property type="entry name" value="Riboflavin_synthase-like_b-brl"/>
</dbReference>
<comment type="caution">
    <text evidence="5">The sequence shown here is derived from an EMBL/GenBank/DDBJ whole genome shotgun (WGS) entry which is preliminary data.</text>
</comment>
<evidence type="ECO:0000256" key="2">
    <source>
        <dbReference type="SAM" id="Phobius"/>
    </source>
</evidence>
<evidence type="ECO:0000259" key="3">
    <source>
        <dbReference type="PROSITE" id="PS50902"/>
    </source>
</evidence>
<dbReference type="Pfam" id="PF00258">
    <property type="entry name" value="Flavodoxin_1"/>
    <property type="match status" value="1"/>
</dbReference>
<dbReference type="Pfam" id="PF00175">
    <property type="entry name" value="NAD_binding_1"/>
    <property type="match status" value="1"/>
</dbReference>
<dbReference type="PRINTS" id="PR00371">
    <property type="entry name" value="FPNCR"/>
</dbReference>
<evidence type="ECO:0000256" key="1">
    <source>
        <dbReference type="ARBA" id="ARBA00022630"/>
    </source>
</evidence>
<dbReference type="InterPro" id="IPR005625">
    <property type="entry name" value="PepSY-ass_TM"/>
</dbReference>
<feature type="transmembrane region" description="Helical" evidence="2">
    <location>
        <begin position="161"/>
        <end position="184"/>
    </location>
</feature>
<dbReference type="InterPro" id="IPR001433">
    <property type="entry name" value="OxRdtase_FAD/NAD-bd"/>
</dbReference>
<dbReference type="Gene3D" id="3.40.50.80">
    <property type="entry name" value="Nucleotide-binding domain of ferredoxin-NADP reductase (FNR) module"/>
    <property type="match status" value="1"/>
</dbReference>
<dbReference type="PROSITE" id="PS51384">
    <property type="entry name" value="FAD_FR"/>
    <property type="match status" value="1"/>
</dbReference>
<feature type="transmembrane region" description="Helical" evidence="2">
    <location>
        <begin position="119"/>
        <end position="140"/>
    </location>
</feature>
<dbReference type="PANTHER" id="PTHR19384">
    <property type="entry name" value="NITRIC OXIDE SYNTHASE-RELATED"/>
    <property type="match status" value="1"/>
</dbReference>
<proteinExistence type="predicted"/>